<dbReference type="PROSITE" id="PS00622">
    <property type="entry name" value="HTH_LUXR_1"/>
    <property type="match status" value="1"/>
</dbReference>
<organism evidence="5 6">
    <name type="scientific">Sinobacterium norvegicum</name>
    <dbReference type="NCBI Taxonomy" id="1641715"/>
    <lineage>
        <taxon>Bacteria</taxon>
        <taxon>Pseudomonadati</taxon>
        <taxon>Pseudomonadota</taxon>
        <taxon>Gammaproteobacteria</taxon>
        <taxon>Cellvibrionales</taxon>
        <taxon>Spongiibacteraceae</taxon>
        <taxon>Sinobacterium</taxon>
    </lineage>
</organism>
<evidence type="ECO:0000256" key="1">
    <source>
        <dbReference type="ARBA" id="ARBA00023015"/>
    </source>
</evidence>
<feature type="domain" description="HTH luxR-type" evidence="4">
    <location>
        <begin position="151"/>
        <end position="216"/>
    </location>
</feature>
<evidence type="ECO:0000259" key="4">
    <source>
        <dbReference type="PROSITE" id="PS50043"/>
    </source>
</evidence>
<sequence length="226" mass="25746">MTLTMSHSAVTAVLLAKPSIYADSVLSNIEFGHNISSQRKNIDDCHRFRFATESTLYVINIGDYDYDAIESCLWTLQATDDSLLVALTNAPSDNSFFYLLNCPIVKGFFHCADSQDIIDRGLAKILAGELWFSRRYLDWRLNLLRSKTVQATKKESVLTCRERQILALLAQGKSNNDIAEDLYLSSHTVRTHLYNLYKKISVKNRGQAIHWFARQNNCGGDEYARH</sequence>
<dbReference type="InterPro" id="IPR000792">
    <property type="entry name" value="Tscrpt_reg_LuxR_C"/>
</dbReference>
<dbReference type="PANTHER" id="PTHR44688:SF16">
    <property type="entry name" value="DNA-BINDING TRANSCRIPTIONAL ACTIVATOR DEVR_DOSR"/>
    <property type="match status" value="1"/>
</dbReference>
<keyword evidence="6" id="KW-1185">Reference proteome</keyword>
<evidence type="ECO:0000256" key="2">
    <source>
        <dbReference type="ARBA" id="ARBA00023125"/>
    </source>
</evidence>
<reference evidence="5" key="1">
    <citation type="submission" date="2021-12" db="EMBL/GenBank/DDBJ databases">
        <authorList>
            <person name="Rodrigo-Torres L."/>
            <person name="Arahal R. D."/>
            <person name="Lucena T."/>
        </authorList>
    </citation>
    <scope>NUCLEOTIDE SEQUENCE</scope>
    <source>
        <strain evidence="5">CECT 8267</strain>
    </source>
</reference>
<dbReference type="Gene3D" id="1.10.10.10">
    <property type="entry name" value="Winged helix-like DNA-binding domain superfamily/Winged helix DNA-binding domain"/>
    <property type="match status" value="1"/>
</dbReference>
<keyword evidence="2" id="KW-0238">DNA-binding</keyword>
<dbReference type="InterPro" id="IPR036388">
    <property type="entry name" value="WH-like_DNA-bd_sf"/>
</dbReference>
<keyword evidence="1" id="KW-0805">Transcription regulation</keyword>
<dbReference type="Proteomes" id="UP000838100">
    <property type="component" value="Unassembled WGS sequence"/>
</dbReference>
<gene>
    <name evidence="5" type="primary">csgD</name>
    <name evidence="5" type="ORF">SIN8267_02807</name>
</gene>
<evidence type="ECO:0000313" key="5">
    <source>
        <dbReference type="EMBL" id="CAH0992674.1"/>
    </source>
</evidence>
<dbReference type="PROSITE" id="PS50043">
    <property type="entry name" value="HTH_LUXR_2"/>
    <property type="match status" value="1"/>
</dbReference>
<dbReference type="EMBL" id="CAKLPX010000003">
    <property type="protein sequence ID" value="CAH0992674.1"/>
    <property type="molecule type" value="Genomic_DNA"/>
</dbReference>
<comment type="caution">
    <text evidence="5">The sequence shown here is derived from an EMBL/GenBank/DDBJ whole genome shotgun (WGS) entry which is preliminary data.</text>
</comment>
<dbReference type="PRINTS" id="PR00038">
    <property type="entry name" value="HTHLUXR"/>
</dbReference>
<protein>
    <submittedName>
        <fullName evidence="5">CsgAB operon transcriptional regulatory protein</fullName>
    </submittedName>
</protein>
<dbReference type="InterPro" id="IPR016032">
    <property type="entry name" value="Sig_transdc_resp-reg_C-effctor"/>
</dbReference>
<dbReference type="PANTHER" id="PTHR44688">
    <property type="entry name" value="DNA-BINDING TRANSCRIPTIONAL ACTIVATOR DEVR_DOSR"/>
    <property type="match status" value="1"/>
</dbReference>
<dbReference type="Gene3D" id="3.40.50.2300">
    <property type="match status" value="1"/>
</dbReference>
<proteinExistence type="predicted"/>
<evidence type="ECO:0000313" key="6">
    <source>
        <dbReference type="Proteomes" id="UP000838100"/>
    </source>
</evidence>
<name>A0ABM9AHH6_9GAMM</name>
<keyword evidence="3" id="KW-0804">Transcription</keyword>
<dbReference type="SMART" id="SM00421">
    <property type="entry name" value="HTH_LUXR"/>
    <property type="match status" value="1"/>
</dbReference>
<accession>A0ABM9AHH6</accession>
<dbReference type="RefSeq" id="WP_237445352.1">
    <property type="nucleotide sequence ID" value="NZ_CAKLPX010000003.1"/>
</dbReference>
<dbReference type="CDD" id="cd06170">
    <property type="entry name" value="LuxR_C_like"/>
    <property type="match status" value="1"/>
</dbReference>
<evidence type="ECO:0000256" key="3">
    <source>
        <dbReference type="ARBA" id="ARBA00023163"/>
    </source>
</evidence>
<dbReference type="Pfam" id="PF00196">
    <property type="entry name" value="GerE"/>
    <property type="match status" value="1"/>
</dbReference>
<dbReference type="SUPFAM" id="SSF46894">
    <property type="entry name" value="C-terminal effector domain of the bipartite response regulators"/>
    <property type="match status" value="1"/>
</dbReference>